<dbReference type="Pfam" id="PF01171">
    <property type="entry name" value="ATP_bind_3"/>
    <property type="match status" value="1"/>
</dbReference>
<keyword evidence="6" id="KW-0067">ATP-binding</keyword>
<evidence type="ECO:0000256" key="5">
    <source>
        <dbReference type="ARBA" id="ARBA00022741"/>
    </source>
</evidence>
<comment type="function">
    <text evidence="8">Ligates lysine onto the cytidine present at position 34 of the AUA codon-specific tRNA(Ile) that contains the anticodon CAU, in an ATP-dependent manner. Cytidine is converted to lysidine, thus changing the amino acid specificity of the tRNA from methionine to isoleucine.</text>
</comment>
<evidence type="ECO:0000256" key="1">
    <source>
        <dbReference type="ARBA" id="ARBA00004496"/>
    </source>
</evidence>
<evidence type="ECO:0000259" key="9">
    <source>
        <dbReference type="SMART" id="SM00977"/>
    </source>
</evidence>
<accession>A0A9D1IN22</accession>
<evidence type="ECO:0000313" key="10">
    <source>
        <dbReference type="EMBL" id="HIU40343.1"/>
    </source>
</evidence>
<dbReference type="SMART" id="SM00977">
    <property type="entry name" value="TilS_C"/>
    <property type="match status" value="1"/>
</dbReference>
<keyword evidence="4 8" id="KW-0819">tRNA processing</keyword>
<comment type="caution">
    <text evidence="8">Lacks conserved residue(s) required for the propagation of feature annotation.</text>
</comment>
<dbReference type="PANTHER" id="PTHR43033:SF1">
    <property type="entry name" value="TRNA(ILE)-LYSIDINE SYNTHASE-RELATED"/>
    <property type="match status" value="1"/>
</dbReference>
<reference evidence="10" key="1">
    <citation type="submission" date="2020-10" db="EMBL/GenBank/DDBJ databases">
        <authorList>
            <person name="Gilroy R."/>
        </authorList>
    </citation>
    <scope>NUCLEOTIDE SEQUENCE</scope>
    <source>
        <strain evidence="10">CHK193-30670</strain>
    </source>
</reference>
<name>A0A9D1IN22_9FIRM</name>
<comment type="similarity">
    <text evidence="8">Belongs to the tRNA(Ile)-lysidine synthase family.</text>
</comment>
<dbReference type="Pfam" id="PF11734">
    <property type="entry name" value="TilS_C"/>
    <property type="match status" value="1"/>
</dbReference>
<dbReference type="InterPro" id="IPR012094">
    <property type="entry name" value="tRNA_Ile_lys_synt"/>
</dbReference>
<evidence type="ECO:0000256" key="4">
    <source>
        <dbReference type="ARBA" id="ARBA00022694"/>
    </source>
</evidence>
<dbReference type="SUPFAM" id="SSF52402">
    <property type="entry name" value="Adenine nucleotide alpha hydrolases-like"/>
    <property type="match status" value="1"/>
</dbReference>
<evidence type="ECO:0000256" key="8">
    <source>
        <dbReference type="HAMAP-Rule" id="MF_01161"/>
    </source>
</evidence>
<comment type="catalytic activity">
    <reaction evidence="7 8">
        <text>cytidine(34) in tRNA(Ile2) + L-lysine + ATP = lysidine(34) in tRNA(Ile2) + AMP + diphosphate + H(+)</text>
        <dbReference type="Rhea" id="RHEA:43744"/>
        <dbReference type="Rhea" id="RHEA-COMP:10625"/>
        <dbReference type="Rhea" id="RHEA-COMP:10670"/>
        <dbReference type="ChEBI" id="CHEBI:15378"/>
        <dbReference type="ChEBI" id="CHEBI:30616"/>
        <dbReference type="ChEBI" id="CHEBI:32551"/>
        <dbReference type="ChEBI" id="CHEBI:33019"/>
        <dbReference type="ChEBI" id="CHEBI:82748"/>
        <dbReference type="ChEBI" id="CHEBI:83665"/>
        <dbReference type="ChEBI" id="CHEBI:456215"/>
        <dbReference type="EC" id="6.3.4.19"/>
    </reaction>
</comment>
<dbReference type="Gene3D" id="3.40.50.620">
    <property type="entry name" value="HUPs"/>
    <property type="match status" value="1"/>
</dbReference>
<keyword evidence="5" id="KW-0547">Nucleotide-binding</keyword>
<dbReference type="InterPro" id="IPR011063">
    <property type="entry name" value="TilS/TtcA_N"/>
</dbReference>
<evidence type="ECO:0000256" key="2">
    <source>
        <dbReference type="ARBA" id="ARBA00022490"/>
    </source>
</evidence>
<protein>
    <recommendedName>
        <fullName evidence="8">tRNA(Ile)-lysidine synthase</fullName>
        <ecNumber evidence="8">6.3.4.19</ecNumber>
    </recommendedName>
    <alternativeName>
        <fullName evidence="8">tRNA(Ile)-2-lysyl-cytidine synthase</fullName>
    </alternativeName>
    <alternativeName>
        <fullName evidence="8">tRNA(Ile)-lysidine synthetase</fullName>
    </alternativeName>
</protein>
<dbReference type="CDD" id="cd01992">
    <property type="entry name" value="TilS_N"/>
    <property type="match status" value="1"/>
</dbReference>
<comment type="caution">
    <text evidence="10">The sequence shown here is derived from an EMBL/GenBank/DDBJ whole genome shotgun (WGS) entry which is preliminary data.</text>
</comment>
<dbReference type="GO" id="GO:0032267">
    <property type="term" value="F:tRNA(Ile)-lysidine synthase activity"/>
    <property type="evidence" value="ECO:0007669"/>
    <property type="project" value="UniProtKB-EC"/>
</dbReference>
<dbReference type="NCBIfam" id="TIGR02433">
    <property type="entry name" value="lysidine_TilS_C"/>
    <property type="match status" value="1"/>
</dbReference>
<feature type="domain" description="Lysidine-tRNA(Ile) synthetase C-terminal" evidence="9">
    <location>
        <begin position="363"/>
        <end position="435"/>
    </location>
</feature>
<dbReference type="AlphaFoldDB" id="A0A9D1IN22"/>
<evidence type="ECO:0000313" key="11">
    <source>
        <dbReference type="Proteomes" id="UP000824074"/>
    </source>
</evidence>
<keyword evidence="2 8" id="KW-0963">Cytoplasm</keyword>
<dbReference type="SUPFAM" id="SSF56037">
    <property type="entry name" value="PheT/TilS domain"/>
    <property type="match status" value="1"/>
</dbReference>
<gene>
    <name evidence="8 10" type="primary">tilS</name>
    <name evidence="10" type="ORF">IAB68_03500</name>
</gene>
<proteinExistence type="inferred from homology"/>
<evidence type="ECO:0000256" key="6">
    <source>
        <dbReference type="ARBA" id="ARBA00022840"/>
    </source>
</evidence>
<evidence type="ECO:0000256" key="3">
    <source>
        <dbReference type="ARBA" id="ARBA00022598"/>
    </source>
</evidence>
<dbReference type="EMBL" id="DVMT01000034">
    <property type="protein sequence ID" value="HIU40343.1"/>
    <property type="molecule type" value="Genomic_DNA"/>
</dbReference>
<dbReference type="InterPro" id="IPR012796">
    <property type="entry name" value="Lysidine-tRNA-synth_C"/>
</dbReference>
<dbReference type="InterPro" id="IPR014729">
    <property type="entry name" value="Rossmann-like_a/b/a_fold"/>
</dbReference>
<dbReference type="EC" id="6.3.4.19" evidence="8"/>
<keyword evidence="3 8" id="KW-0436">Ligase</keyword>
<dbReference type="NCBIfam" id="TIGR02432">
    <property type="entry name" value="lysidine_TilS_N"/>
    <property type="match status" value="1"/>
</dbReference>
<dbReference type="PANTHER" id="PTHR43033">
    <property type="entry name" value="TRNA(ILE)-LYSIDINE SYNTHASE-RELATED"/>
    <property type="match status" value="1"/>
</dbReference>
<organism evidence="10 11">
    <name type="scientific">Candidatus Aphodocola excrementigallinarum</name>
    <dbReference type="NCBI Taxonomy" id="2840670"/>
    <lineage>
        <taxon>Bacteria</taxon>
        <taxon>Bacillati</taxon>
        <taxon>Bacillota</taxon>
        <taxon>Bacilli</taxon>
        <taxon>Candidatus Aphodocola</taxon>
    </lineage>
</organism>
<sequence length="442" mass="52621">MNEVNSFLDGLKINENDPLVVAVSFGPDSMFLLNLLKNKYKNNKIICAHVNHNHRKESKKEEEDLKKYCLENNVIFELMKIEKYKNDKFTEEEAREKRYKFFDTLMKKYNSKYLFTAHHGDDLTETILMRISRGSNLNGYAGIKLISKRDNYNIVRPLLYLTKDYIKKYLDDNNISYAIDCSNDDLKYTRNRFRNNILPYLKKENKSIHKKFLAFSCELNSYNEFVNDIVNEEYKKVVKDNEIIIDKIKKEKSLIIRKIIELYLFNIYDKNINKINKSHVKKIVDMLYNKRTTYKITLPDEINIIKSYNKIYFDKKKEYNSYCYCLNDYVKLPNGYVIKKIDKVPDTSNYTACFLSSEVKLPLYVRNKRNKDSMEVLGLNGTKKVKDILINSKVDKEKRNLYPIVTDKTGKIIWLPGLKKSKYDRSKRGKYDIILKYYKEDL</sequence>
<dbReference type="InterPro" id="IPR012795">
    <property type="entry name" value="tRNA_Ile_lys_synt_N"/>
</dbReference>
<dbReference type="HAMAP" id="MF_01161">
    <property type="entry name" value="tRNA_Ile_lys_synt"/>
    <property type="match status" value="1"/>
</dbReference>
<dbReference type="SUPFAM" id="SSF82829">
    <property type="entry name" value="MesJ substrate recognition domain-like"/>
    <property type="match status" value="1"/>
</dbReference>
<reference evidence="10" key="2">
    <citation type="journal article" date="2021" name="PeerJ">
        <title>Extensive microbial diversity within the chicken gut microbiome revealed by metagenomics and culture.</title>
        <authorList>
            <person name="Gilroy R."/>
            <person name="Ravi A."/>
            <person name="Getino M."/>
            <person name="Pursley I."/>
            <person name="Horton D.L."/>
            <person name="Alikhan N.F."/>
            <person name="Baker D."/>
            <person name="Gharbi K."/>
            <person name="Hall N."/>
            <person name="Watson M."/>
            <person name="Adriaenssens E.M."/>
            <person name="Foster-Nyarko E."/>
            <person name="Jarju S."/>
            <person name="Secka A."/>
            <person name="Antonio M."/>
            <person name="Oren A."/>
            <person name="Chaudhuri R.R."/>
            <person name="La Ragione R."/>
            <person name="Hildebrand F."/>
            <person name="Pallen M.J."/>
        </authorList>
    </citation>
    <scope>NUCLEOTIDE SEQUENCE</scope>
    <source>
        <strain evidence="10">CHK193-30670</strain>
    </source>
</reference>
<comment type="subcellular location">
    <subcellularLocation>
        <location evidence="1 8">Cytoplasm</location>
    </subcellularLocation>
</comment>
<dbReference type="GO" id="GO:0005524">
    <property type="term" value="F:ATP binding"/>
    <property type="evidence" value="ECO:0007669"/>
    <property type="project" value="UniProtKB-KW"/>
</dbReference>
<dbReference type="GO" id="GO:0005737">
    <property type="term" value="C:cytoplasm"/>
    <property type="evidence" value="ECO:0007669"/>
    <property type="project" value="UniProtKB-SubCell"/>
</dbReference>
<dbReference type="Proteomes" id="UP000824074">
    <property type="component" value="Unassembled WGS sequence"/>
</dbReference>
<evidence type="ECO:0000256" key="7">
    <source>
        <dbReference type="ARBA" id="ARBA00048539"/>
    </source>
</evidence>
<dbReference type="Gene3D" id="3.30.465.60">
    <property type="match status" value="1"/>
</dbReference>
<dbReference type="GO" id="GO:0006400">
    <property type="term" value="P:tRNA modification"/>
    <property type="evidence" value="ECO:0007669"/>
    <property type="project" value="UniProtKB-UniRule"/>
</dbReference>